<dbReference type="Gene3D" id="3.40.50.300">
    <property type="entry name" value="P-loop containing nucleotide triphosphate hydrolases"/>
    <property type="match status" value="1"/>
</dbReference>
<dbReference type="Proteomes" id="UP000199341">
    <property type="component" value="Unassembled WGS sequence"/>
</dbReference>
<organism evidence="5 6">
    <name type="scientific">Actinacidiphila guanduensis</name>
    <dbReference type="NCBI Taxonomy" id="310781"/>
    <lineage>
        <taxon>Bacteria</taxon>
        <taxon>Bacillati</taxon>
        <taxon>Actinomycetota</taxon>
        <taxon>Actinomycetes</taxon>
        <taxon>Kitasatosporales</taxon>
        <taxon>Streptomycetaceae</taxon>
        <taxon>Actinacidiphila</taxon>
    </lineage>
</organism>
<dbReference type="InterPro" id="IPR027417">
    <property type="entry name" value="P-loop_NTPase"/>
</dbReference>
<evidence type="ECO:0000313" key="5">
    <source>
        <dbReference type="EMBL" id="SDN03304.1"/>
    </source>
</evidence>
<feature type="compositionally biased region" description="Low complexity" evidence="2">
    <location>
        <begin position="1164"/>
        <end position="1184"/>
    </location>
</feature>
<feature type="compositionally biased region" description="Low complexity" evidence="2">
    <location>
        <begin position="1682"/>
        <end position="1692"/>
    </location>
</feature>
<evidence type="ECO:0000313" key="6">
    <source>
        <dbReference type="Proteomes" id="UP000199341"/>
    </source>
</evidence>
<dbReference type="InterPro" id="IPR020958">
    <property type="entry name" value="DUF3686"/>
</dbReference>
<feature type="region of interest" description="Disordered" evidence="2">
    <location>
        <begin position="1682"/>
        <end position="1702"/>
    </location>
</feature>
<evidence type="ECO:0000259" key="4">
    <source>
        <dbReference type="Pfam" id="PF25472"/>
    </source>
</evidence>
<name>A0A1G9Y2H8_9ACTN</name>
<reference evidence="5 6" key="1">
    <citation type="submission" date="2016-10" db="EMBL/GenBank/DDBJ databases">
        <authorList>
            <person name="de Groot N.N."/>
        </authorList>
    </citation>
    <scope>NUCLEOTIDE SEQUENCE [LARGE SCALE GENOMIC DNA]</scope>
    <source>
        <strain evidence="5 6">CGMCC 4.2022</strain>
    </source>
</reference>
<keyword evidence="6" id="KW-1185">Reference proteome</keyword>
<dbReference type="InterPro" id="IPR057224">
    <property type="entry name" value="DUF7902"/>
</dbReference>
<accession>A0A1G9Y2H8</accession>
<dbReference type="Pfam" id="PF25472">
    <property type="entry name" value="DUF7902"/>
    <property type="match status" value="1"/>
</dbReference>
<feature type="compositionally biased region" description="Polar residues" evidence="2">
    <location>
        <begin position="1693"/>
        <end position="1702"/>
    </location>
</feature>
<proteinExistence type="predicted"/>
<keyword evidence="1" id="KW-0175">Coiled coil</keyword>
<dbReference type="EMBL" id="FNIE01000002">
    <property type="protein sequence ID" value="SDN03304.1"/>
    <property type="molecule type" value="Genomic_DNA"/>
</dbReference>
<evidence type="ECO:0000256" key="1">
    <source>
        <dbReference type="SAM" id="Coils"/>
    </source>
</evidence>
<dbReference type="SUPFAM" id="SSF52540">
    <property type="entry name" value="P-loop containing nucleoside triphosphate hydrolases"/>
    <property type="match status" value="1"/>
</dbReference>
<dbReference type="Pfam" id="PF12458">
    <property type="entry name" value="DUF3686"/>
    <property type="match status" value="1"/>
</dbReference>
<sequence>MGVEDGTYGILRARLVERAGELERRAQELNARRQEAFGSRPLALAGSARLRTAGAGTACGLVAVRPDVLLLGTTAPDLGAGLLSLHALDGTALDQDAVPGLLDDERFHRDLAELLRYYREARLADLVRTPAGRLLAVFRTGDNEGDQRVLSWQTGPDRFEYLGNHGERDLPQPPVHELAWTTTGREHHDRGRIRIETGGGSEGGTVAVTVATTGGALTVRALPGDRLLHEEPVDEPLQSLADAAVAYAQAGPLLVVRVRPYNEPADRYLVVNTRTGTVRRQDSLSLGARLLPAEQGLLFPRGYELADGTHRTFRVEGDGGSGVLRFAHVLPSPNGEDLLYVLHRPDRAQVLLLPWNTVRREAAAALQGAAHTVLPDGTLVLLKPDREPVHAHELQLWQTPFQSADHAAAQPVGDGPLARIGNADLVRGIADCLDVVRTAGAAPGGQPAATPELVLDACAKAADRHYWLAEAGLLDVLGELRDAAEQMLAEQARIRGLAAHAAEALDRAREEAAALIRRSHGEPPEDTEAWTDLLAELRRAQGRARTLRELPQLDLAALEQVESELAAELSSATGRAFAFFAGPDAFAAPLAAAQEAAEDAGSVATAAEADRLADRLAQRADALMTVTDLVTGAVAADPALGTAVLLAIGEVLAAVNRARAILAGRRRTLLDAEHRAAHAAESALLVQATAAALAAADTPAACDDHLARLLLRVDALEARFAEAEDLAADLAVRREEIRQSFTARRQTLLDEAAARADRVAAAARRALDTLRRRLAALPAAADIHAAEAADPMAVRVRAAAEELRGLDDRVRAQELEDGLRGAVRTALRDLRDRTDLSDDGGATVRLGRHRFAVRREGVELTLRPEGGRLAFLVTSTAYRRPAHLPELPADAEFWTQPLVSESPALYRAEYLAAALLPGTAPGEGTGGTRRDLPPGLANGALPAHDAVLDHGVPLDHDLLLDHVRRAAERAYDEGYERGVHDHDAALILGALLRLRAGAGLLEHPAGVRAAAQLFWAHGTDEARRAAWQRRARSLALARARFGPGGTALADLAAELSGAVEEFLTSAGLPRPPRAGGYLTAQLADTREGFAAGTAARTLLDGFLHTDAAPELLADLKALGPDLPARHQLATAWLAAYAGSRADGEGGADGRVGGGVGLGGGAEGGRSAPAGVGVGAEGASPAGAGPSAGGPQGADAGLAETAATERATAGLAGAAAEGPTAGLSEGVAAAVTEAVAHLCAPDLPRYAITAPVAETVTGLLGDHPRVRAGQLTVRIDELPYRARAFREERAPAFRAFQRRRAQALDAERERLRLAEHRPRPLDGFVRNQLIDQVYLPLVGDALAKQLGTADTAASTDRSGLLLLLSPPGYGKTTLLEYIADRLGLLMVRADGPALGAGTTSLDPDRAPDAAARREVEKIVFALEAGSNVLLHVDDIQHVSAELLQRFIPLCDAQRRIEAVSDGVARSFDLRGRRFAVCLSGNPYTASGQRFAVPDMLANRADVWNLGEVLTAHQDLFALSFLENTLAANPVLAPLAGADPADLRLLVALADGDPAAQPDRLSRPVPELDRAVAALARLRRVQRTVLAVNGAYIASAAQEDADRTEPPFLLQGSYRTMARLAARIDPAQSAADVEALIDDHYLAEARTLGSTAEANLLKLALLRGRATPEQAARWRVLCAGYGAGRASSSSQPSSLAPNTAVSRV</sequence>
<feature type="region of interest" description="Disordered" evidence="2">
    <location>
        <begin position="1164"/>
        <end position="1201"/>
    </location>
</feature>
<gene>
    <name evidence="5" type="ORF">SAMN05216259_102387</name>
</gene>
<feature type="domain" description="DUF7902" evidence="4">
    <location>
        <begin position="584"/>
        <end position="667"/>
    </location>
</feature>
<dbReference type="STRING" id="310781.SAMN05216259_102387"/>
<feature type="domain" description="DUF3686" evidence="3">
    <location>
        <begin position="21"/>
        <end position="466"/>
    </location>
</feature>
<evidence type="ECO:0000259" key="3">
    <source>
        <dbReference type="Pfam" id="PF12458"/>
    </source>
</evidence>
<feature type="compositionally biased region" description="Low complexity" evidence="2">
    <location>
        <begin position="1192"/>
        <end position="1201"/>
    </location>
</feature>
<feature type="coiled-coil region" evidence="1">
    <location>
        <begin position="706"/>
        <end position="816"/>
    </location>
</feature>
<dbReference type="RefSeq" id="WP_093783061.1">
    <property type="nucleotide sequence ID" value="NZ_FNIE01000002.1"/>
</dbReference>
<protein>
    <submittedName>
        <fullName evidence="5">DNA repair ATPase</fullName>
    </submittedName>
</protein>
<dbReference type="OrthoDB" id="9814769at2"/>
<evidence type="ECO:0000256" key="2">
    <source>
        <dbReference type="SAM" id="MobiDB-lite"/>
    </source>
</evidence>